<proteinExistence type="predicted"/>
<dbReference type="PANTHER" id="PTHR11820">
    <property type="entry name" value="ACYLPYRUVASE"/>
    <property type="match status" value="1"/>
</dbReference>
<dbReference type="SUPFAM" id="SSF56529">
    <property type="entry name" value="FAH"/>
    <property type="match status" value="1"/>
</dbReference>
<protein>
    <submittedName>
        <fullName evidence="3">Fumarylacetoacetate hydrolase family protein</fullName>
    </submittedName>
</protein>
<name>A0ABT7DWN8_9NEIS</name>
<dbReference type="PANTHER" id="PTHR11820:SF7">
    <property type="entry name" value="ACYLPYRUVASE FAHD1, MITOCHONDRIAL"/>
    <property type="match status" value="1"/>
</dbReference>
<organism evidence="3 4">
    <name type="scientific">Parachitinimonas caeni</name>
    <dbReference type="NCBI Taxonomy" id="3031301"/>
    <lineage>
        <taxon>Bacteria</taxon>
        <taxon>Pseudomonadati</taxon>
        <taxon>Pseudomonadota</taxon>
        <taxon>Betaproteobacteria</taxon>
        <taxon>Neisseriales</taxon>
        <taxon>Chitinibacteraceae</taxon>
        <taxon>Parachitinimonas</taxon>
    </lineage>
</organism>
<comment type="caution">
    <text evidence="3">The sequence shown here is derived from an EMBL/GenBank/DDBJ whole genome shotgun (WGS) entry which is preliminary data.</text>
</comment>
<dbReference type="EMBL" id="JARRAF010000005">
    <property type="protein sequence ID" value="MDK2123580.1"/>
    <property type="molecule type" value="Genomic_DNA"/>
</dbReference>
<keyword evidence="4" id="KW-1185">Reference proteome</keyword>
<dbReference type="GO" id="GO:0016787">
    <property type="term" value="F:hydrolase activity"/>
    <property type="evidence" value="ECO:0007669"/>
    <property type="project" value="UniProtKB-KW"/>
</dbReference>
<reference evidence="3" key="1">
    <citation type="submission" date="2023-03" db="EMBL/GenBank/DDBJ databases">
        <title>Chitinimonas shenzhenensis gen. nov., sp. nov., a novel member of family Burkholderiaceae isolated from activated sludge collected in Shen Zhen, China.</title>
        <authorList>
            <person name="Wang X."/>
        </authorList>
    </citation>
    <scope>NUCLEOTIDE SEQUENCE</scope>
    <source>
        <strain evidence="3">DQS-5</strain>
    </source>
</reference>
<keyword evidence="1" id="KW-0479">Metal-binding</keyword>
<dbReference type="Pfam" id="PF01557">
    <property type="entry name" value="FAA_hydrolase"/>
    <property type="match status" value="1"/>
</dbReference>
<evidence type="ECO:0000256" key="1">
    <source>
        <dbReference type="ARBA" id="ARBA00022723"/>
    </source>
</evidence>
<gene>
    <name evidence="3" type="ORF">PZA18_05910</name>
</gene>
<dbReference type="NCBIfam" id="NF007967">
    <property type="entry name" value="PRK10691.1"/>
    <property type="match status" value="1"/>
</dbReference>
<dbReference type="Gene3D" id="3.90.850.10">
    <property type="entry name" value="Fumarylacetoacetase-like, C-terminal domain"/>
    <property type="match status" value="1"/>
</dbReference>
<keyword evidence="3" id="KW-0378">Hydrolase</keyword>
<accession>A0ABT7DWN8</accession>
<sequence length="218" mass="23423">MPSIEFLTNHPSIAVANIYCIGRNYAAHAAELGNKVEAEPLVFIKPTSAIQKEGEPLVLPTWSQEIHHEVELVLVIGRGGKHISKAAALSHIAGYGIGLDLTARDLQNVAKQKGLPWTLAKGFDGSACLSRFVPAAAIPDPQDVSFSLDINGERRQTGDTRMMVYDVPTLIEYVSSRFTLQEGDLLFTGTPEGVGPLKSGDKLSMKLGGLLDAEFVVA</sequence>
<dbReference type="InterPro" id="IPR036663">
    <property type="entry name" value="Fumarylacetoacetase_C_sf"/>
</dbReference>
<dbReference type="Proteomes" id="UP001172778">
    <property type="component" value="Unassembled WGS sequence"/>
</dbReference>
<evidence type="ECO:0000313" key="3">
    <source>
        <dbReference type="EMBL" id="MDK2123580.1"/>
    </source>
</evidence>
<feature type="domain" description="Fumarylacetoacetase-like C-terminal" evidence="2">
    <location>
        <begin position="18"/>
        <end position="213"/>
    </location>
</feature>
<evidence type="ECO:0000313" key="4">
    <source>
        <dbReference type="Proteomes" id="UP001172778"/>
    </source>
</evidence>
<evidence type="ECO:0000259" key="2">
    <source>
        <dbReference type="Pfam" id="PF01557"/>
    </source>
</evidence>
<dbReference type="RefSeq" id="WP_284099880.1">
    <property type="nucleotide sequence ID" value="NZ_JARRAF010000005.1"/>
</dbReference>
<dbReference type="InterPro" id="IPR011234">
    <property type="entry name" value="Fumarylacetoacetase-like_C"/>
</dbReference>